<dbReference type="EMBL" id="FUHU01000020">
    <property type="protein sequence ID" value="SJM52353.1"/>
    <property type="molecule type" value="Genomic_DNA"/>
</dbReference>
<gene>
    <name evidence="2" type="ORF">CZ674_03150</name>
</gene>
<feature type="signal peptide" evidence="1">
    <location>
        <begin position="1"/>
        <end position="22"/>
    </location>
</feature>
<sequence length="377" mass="38131">MRTLTRPLSAAALLGAAVLALTACSTEPAHEYTVSGDAGLWLDDGYSAGVSETFDAAGRVCGVADGVFVDQVQAENGQVSVRAIDTATGDEVWTLDDALCGEAPGGQVAVASLGPDGSHIELADIATGDAAPLLDADGVIESLSVLGETEHGWIVQYATGSETRVGVHASPDRPAWSGAFPGQRQCTLLDGHVGCAGETSFTVLTAERGEVTAENAELGTLRITWLSDGYVLQDPTASEAPDPVGALYALDGNEVRLIEQTEDVPPAPAGALFTSADYMLDDAVAVTAAGSAVATVDRDGIEFHGDDAAEPGSAALAVSAGGQALAVDTGDAVVLLGADGDELAQLGPSGSEVHVVDGWLVVFDPASWTTTVFAPAG</sequence>
<keyword evidence="3" id="KW-1185">Reference proteome</keyword>
<dbReference type="GeneID" id="303172202"/>
<feature type="chain" id="PRO_5039389702" evidence="1">
    <location>
        <begin position="23"/>
        <end position="377"/>
    </location>
</feature>
<proteinExistence type="predicted"/>
<keyword evidence="1" id="KW-0732">Signal</keyword>
<reference evidence="2 3" key="1">
    <citation type="submission" date="2017-02" db="EMBL/GenBank/DDBJ databases">
        <authorList>
            <person name="Peterson S.W."/>
        </authorList>
    </citation>
    <scope>NUCLEOTIDE SEQUENCE [LARGE SCALE GENOMIC DNA]</scope>
    <source>
        <strain evidence="2 3">LMG 22410</strain>
    </source>
</reference>
<dbReference type="Proteomes" id="UP000195787">
    <property type="component" value="Unassembled WGS sequence"/>
</dbReference>
<organism evidence="2 3">
    <name type="scientific">Agrococcus casei LMG 22410</name>
    <dbReference type="NCBI Taxonomy" id="1255656"/>
    <lineage>
        <taxon>Bacteria</taxon>
        <taxon>Bacillati</taxon>
        <taxon>Actinomycetota</taxon>
        <taxon>Actinomycetes</taxon>
        <taxon>Micrococcales</taxon>
        <taxon>Microbacteriaceae</taxon>
        <taxon>Agrococcus</taxon>
    </lineage>
</organism>
<dbReference type="PROSITE" id="PS51257">
    <property type="entry name" value="PROKAR_LIPOPROTEIN"/>
    <property type="match status" value="1"/>
</dbReference>
<dbReference type="RefSeq" id="WP_086991089.1">
    <property type="nucleotide sequence ID" value="NZ_FUHU01000020.1"/>
</dbReference>
<dbReference type="AlphaFoldDB" id="A0A1R4F937"/>
<dbReference type="SUPFAM" id="SSF69304">
    <property type="entry name" value="Tricorn protease N-terminal domain"/>
    <property type="match status" value="1"/>
</dbReference>
<protein>
    <submittedName>
        <fullName evidence="2">Uncharacterized protein</fullName>
    </submittedName>
</protein>
<accession>A0A1R4F937</accession>
<evidence type="ECO:0000313" key="2">
    <source>
        <dbReference type="EMBL" id="SJM52353.1"/>
    </source>
</evidence>
<evidence type="ECO:0000256" key="1">
    <source>
        <dbReference type="SAM" id="SignalP"/>
    </source>
</evidence>
<evidence type="ECO:0000313" key="3">
    <source>
        <dbReference type="Proteomes" id="UP000195787"/>
    </source>
</evidence>
<name>A0A1R4F937_9MICO</name>
<dbReference type="OrthoDB" id="3333926at2"/>